<keyword evidence="2" id="KW-0479">Metal-binding</keyword>
<sequence>MTSMAEVGLRIILTQIISKTNQSSNILVKSTLISTQTGKPPPPPPLLPPPSTSNATRRRTGDSNRFLKSCHLCRKKLSPRKDIYMYRGDQGFCSVECRDRQIVIDEMREMEMVARASSAAPTNWKIRLRRS</sequence>
<dbReference type="AlphaFoldDB" id="A0A8B8PMD0"/>
<organism evidence="7 8">
    <name type="scientific">Rhodamnia argentea</name>
    <dbReference type="NCBI Taxonomy" id="178133"/>
    <lineage>
        <taxon>Eukaryota</taxon>
        <taxon>Viridiplantae</taxon>
        <taxon>Streptophyta</taxon>
        <taxon>Embryophyta</taxon>
        <taxon>Tracheophyta</taxon>
        <taxon>Spermatophyta</taxon>
        <taxon>Magnoliopsida</taxon>
        <taxon>eudicotyledons</taxon>
        <taxon>Gunneridae</taxon>
        <taxon>Pentapetalae</taxon>
        <taxon>rosids</taxon>
        <taxon>malvids</taxon>
        <taxon>Myrtales</taxon>
        <taxon>Myrtaceae</taxon>
        <taxon>Myrtoideae</taxon>
        <taxon>Myrteae</taxon>
        <taxon>Australasian group</taxon>
        <taxon>Rhodamnia</taxon>
    </lineage>
</organism>
<protein>
    <submittedName>
        <fullName evidence="8">FCS-Like Zinc finger 17-like</fullName>
    </submittedName>
</protein>
<dbReference type="InterPro" id="IPR007650">
    <property type="entry name" value="Zf-FLZ_dom"/>
</dbReference>
<dbReference type="KEGG" id="rarg:115744719"/>
<dbReference type="GeneID" id="115744719"/>
<dbReference type="Proteomes" id="UP000827889">
    <property type="component" value="Chromosome 8"/>
</dbReference>
<feature type="zinc finger region" description="FLZ-type" evidence="4">
    <location>
        <begin position="65"/>
        <end position="109"/>
    </location>
</feature>
<keyword evidence="3" id="KW-0862">Zinc</keyword>
<dbReference type="GO" id="GO:0008270">
    <property type="term" value="F:zinc ion binding"/>
    <property type="evidence" value="ECO:0007669"/>
    <property type="project" value="UniProtKB-KW"/>
</dbReference>
<keyword evidence="7" id="KW-1185">Reference proteome</keyword>
<evidence type="ECO:0000313" key="8">
    <source>
        <dbReference type="RefSeq" id="XP_030535894.1"/>
    </source>
</evidence>
<evidence type="ECO:0000256" key="4">
    <source>
        <dbReference type="PROSITE-ProRule" id="PRU01131"/>
    </source>
</evidence>
<accession>A0A8B8PMD0</accession>
<dbReference type="PANTHER" id="PTHR47847">
    <property type="entry name" value="FCS-LIKE ZINC FINGER 17"/>
    <property type="match status" value="1"/>
</dbReference>
<dbReference type="PANTHER" id="PTHR47847:SF2">
    <property type="entry name" value="FCS-LIKE ZINC FINGER 17-RELATED"/>
    <property type="match status" value="1"/>
</dbReference>
<evidence type="ECO:0000259" key="6">
    <source>
        <dbReference type="PROSITE" id="PS51795"/>
    </source>
</evidence>
<dbReference type="Pfam" id="PF04570">
    <property type="entry name" value="zf-FLZ"/>
    <property type="match status" value="1"/>
</dbReference>
<evidence type="ECO:0000256" key="2">
    <source>
        <dbReference type="ARBA" id="ARBA00022723"/>
    </source>
</evidence>
<dbReference type="RefSeq" id="XP_030535894.1">
    <property type="nucleotide sequence ID" value="XM_030680034.2"/>
</dbReference>
<proteinExistence type="inferred from homology"/>
<gene>
    <name evidence="8" type="primary">LOC115744719</name>
</gene>
<dbReference type="InterPro" id="IPR044181">
    <property type="entry name" value="FLZ17/18"/>
</dbReference>
<dbReference type="PROSITE" id="PS51795">
    <property type="entry name" value="ZF_FLZ"/>
    <property type="match status" value="1"/>
</dbReference>
<evidence type="ECO:0000313" key="7">
    <source>
        <dbReference type="Proteomes" id="UP000827889"/>
    </source>
</evidence>
<evidence type="ECO:0000256" key="5">
    <source>
        <dbReference type="SAM" id="MobiDB-lite"/>
    </source>
</evidence>
<keyword evidence="3" id="KW-0863">Zinc-finger</keyword>
<reference evidence="8" key="1">
    <citation type="submission" date="2025-08" db="UniProtKB">
        <authorList>
            <consortium name="RefSeq"/>
        </authorList>
    </citation>
    <scope>IDENTIFICATION</scope>
    <source>
        <tissue evidence="8">Leaf</tissue>
    </source>
</reference>
<name>A0A8B8PMD0_9MYRT</name>
<dbReference type="OrthoDB" id="1927223at2759"/>
<evidence type="ECO:0000256" key="3">
    <source>
        <dbReference type="ARBA" id="ARBA00022771"/>
    </source>
</evidence>
<comment type="similarity">
    <text evidence="1">Belongs to the FLZ family.</text>
</comment>
<feature type="region of interest" description="Disordered" evidence="5">
    <location>
        <begin position="33"/>
        <end position="62"/>
    </location>
</feature>
<feature type="domain" description="FLZ-type" evidence="6">
    <location>
        <begin position="65"/>
        <end position="109"/>
    </location>
</feature>
<feature type="compositionally biased region" description="Pro residues" evidence="5">
    <location>
        <begin position="39"/>
        <end position="51"/>
    </location>
</feature>
<evidence type="ECO:0000256" key="1">
    <source>
        <dbReference type="ARBA" id="ARBA00009374"/>
    </source>
</evidence>